<dbReference type="SMART" id="SM00382">
    <property type="entry name" value="AAA"/>
    <property type="match status" value="1"/>
</dbReference>
<evidence type="ECO:0000313" key="7">
    <source>
        <dbReference type="Proteomes" id="UP000001508"/>
    </source>
</evidence>
<dbReference type="CDD" id="cd03255">
    <property type="entry name" value="ABC_MJ0796_LolCDE_FtsE"/>
    <property type="match status" value="1"/>
</dbReference>
<reference evidence="7" key="1">
    <citation type="submission" date="2010-02" db="EMBL/GenBank/DDBJ databases">
        <title>Complete sequence of Desulfurivibrio alkaliphilus AHT2.</title>
        <authorList>
            <consortium name="US DOE Joint Genome Institute"/>
            <person name="Pitluck S."/>
            <person name="Chertkov O."/>
            <person name="Detter J.C."/>
            <person name="Han C."/>
            <person name="Tapia R."/>
            <person name="Larimer F."/>
            <person name="Land M."/>
            <person name="Hauser L."/>
            <person name="Kyrpides N."/>
            <person name="Mikhailova N."/>
            <person name="Sorokin D.Y."/>
            <person name="Muyzer G."/>
            <person name="Woyke T."/>
        </authorList>
    </citation>
    <scope>NUCLEOTIDE SEQUENCE [LARGE SCALE GENOMIC DNA]</scope>
    <source>
        <strain evidence="7">DSM 19089 / UNIQEM U267 / AHT2</strain>
    </source>
</reference>
<keyword evidence="2" id="KW-0547">Nucleotide-binding</keyword>
<dbReference type="HOGENOM" id="CLU_000604_1_22_7"/>
<dbReference type="KEGG" id="dak:DaAHT2_0921"/>
<dbReference type="GO" id="GO:0022857">
    <property type="term" value="F:transmembrane transporter activity"/>
    <property type="evidence" value="ECO:0007669"/>
    <property type="project" value="TreeGrafter"/>
</dbReference>
<dbReference type="PROSITE" id="PS50893">
    <property type="entry name" value="ABC_TRANSPORTER_2"/>
    <property type="match status" value="1"/>
</dbReference>
<dbReference type="PANTHER" id="PTHR24220">
    <property type="entry name" value="IMPORT ATP-BINDING PROTEIN"/>
    <property type="match status" value="1"/>
</dbReference>
<dbReference type="Pfam" id="PF00005">
    <property type="entry name" value="ABC_tran"/>
    <property type="match status" value="1"/>
</dbReference>
<dbReference type="Gene3D" id="3.40.50.300">
    <property type="entry name" value="P-loop containing nucleotide triphosphate hydrolases"/>
    <property type="match status" value="1"/>
</dbReference>
<name>D6Z250_DESAT</name>
<organism evidence="6 7">
    <name type="scientific">Desulfurivibrio alkaliphilus (strain DSM 19089 / UNIQEM U267 / AHT2)</name>
    <dbReference type="NCBI Taxonomy" id="589865"/>
    <lineage>
        <taxon>Bacteria</taxon>
        <taxon>Pseudomonadati</taxon>
        <taxon>Thermodesulfobacteriota</taxon>
        <taxon>Desulfobulbia</taxon>
        <taxon>Desulfobulbales</taxon>
        <taxon>Desulfobulbaceae</taxon>
        <taxon>Desulfurivibrio</taxon>
    </lineage>
</organism>
<sequence length="239" mass="25821">MMLVELARVNKIYNRGKANEVWALRDADLRVPAGEMVCLKGPSGSGKSTLLAIIGCVMAPTSGQAAIAGRQLARLPDRFLTLHRRQTIGFIFQRFNLLPSLSVRDNITLPLLPLGVSPQECRRRAGVLLERLGISHRETFPARLLSGGEQQRVAIARALINDQPLVLADEPTAHLDSALSREFMAIMADLKAAGKTIIITSHDPLVAEDQAIDRVVEIHDGRVSDQRQGRGGPGSGGSG</sequence>
<dbReference type="InterPro" id="IPR003593">
    <property type="entry name" value="AAA+_ATPase"/>
</dbReference>
<dbReference type="STRING" id="589865.DaAHT2_0921"/>
<dbReference type="GO" id="GO:0005886">
    <property type="term" value="C:plasma membrane"/>
    <property type="evidence" value="ECO:0007669"/>
    <property type="project" value="TreeGrafter"/>
</dbReference>
<keyword evidence="3" id="KW-0067">ATP-binding</keyword>
<feature type="domain" description="ABC transporter" evidence="5">
    <location>
        <begin position="7"/>
        <end position="239"/>
    </location>
</feature>
<protein>
    <submittedName>
        <fullName evidence="6">ABC transporter related protein</fullName>
    </submittedName>
</protein>
<accession>D6Z250</accession>
<evidence type="ECO:0000256" key="3">
    <source>
        <dbReference type="ARBA" id="ARBA00022840"/>
    </source>
</evidence>
<dbReference type="InterPro" id="IPR003439">
    <property type="entry name" value="ABC_transporter-like_ATP-bd"/>
</dbReference>
<dbReference type="InterPro" id="IPR017871">
    <property type="entry name" value="ABC_transporter-like_CS"/>
</dbReference>
<evidence type="ECO:0000256" key="1">
    <source>
        <dbReference type="ARBA" id="ARBA00022448"/>
    </source>
</evidence>
<dbReference type="RefSeq" id="WP_013163155.1">
    <property type="nucleotide sequence ID" value="NC_014216.1"/>
</dbReference>
<dbReference type="eggNOG" id="COG1136">
    <property type="taxonomic scope" value="Bacteria"/>
</dbReference>
<feature type="compositionally biased region" description="Gly residues" evidence="4">
    <location>
        <begin position="229"/>
        <end position="239"/>
    </location>
</feature>
<evidence type="ECO:0000313" key="6">
    <source>
        <dbReference type="EMBL" id="ADH85625.1"/>
    </source>
</evidence>
<dbReference type="InterPro" id="IPR017911">
    <property type="entry name" value="MacB-like_ATP-bd"/>
</dbReference>
<evidence type="ECO:0000256" key="4">
    <source>
        <dbReference type="SAM" id="MobiDB-lite"/>
    </source>
</evidence>
<keyword evidence="7" id="KW-1185">Reference proteome</keyword>
<evidence type="ECO:0000259" key="5">
    <source>
        <dbReference type="PROSITE" id="PS50893"/>
    </source>
</evidence>
<dbReference type="SUPFAM" id="SSF52540">
    <property type="entry name" value="P-loop containing nucleoside triphosphate hydrolases"/>
    <property type="match status" value="1"/>
</dbReference>
<evidence type="ECO:0000256" key="2">
    <source>
        <dbReference type="ARBA" id="ARBA00022741"/>
    </source>
</evidence>
<dbReference type="PANTHER" id="PTHR24220:SF86">
    <property type="entry name" value="ABC TRANSPORTER ABCH.1"/>
    <property type="match status" value="1"/>
</dbReference>
<dbReference type="EMBL" id="CP001940">
    <property type="protein sequence ID" value="ADH85625.1"/>
    <property type="molecule type" value="Genomic_DNA"/>
</dbReference>
<proteinExistence type="predicted"/>
<dbReference type="InParanoid" id="D6Z250"/>
<dbReference type="GO" id="GO:0005524">
    <property type="term" value="F:ATP binding"/>
    <property type="evidence" value="ECO:0007669"/>
    <property type="project" value="UniProtKB-KW"/>
</dbReference>
<keyword evidence="1" id="KW-0813">Transport</keyword>
<feature type="region of interest" description="Disordered" evidence="4">
    <location>
        <begin position="220"/>
        <end position="239"/>
    </location>
</feature>
<dbReference type="AlphaFoldDB" id="D6Z250"/>
<dbReference type="PROSITE" id="PS00211">
    <property type="entry name" value="ABC_TRANSPORTER_1"/>
    <property type="match status" value="1"/>
</dbReference>
<dbReference type="GO" id="GO:0016887">
    <property type="term" value="F:ATP hydrolysis activity"/>
    <property type="evidence" value="ECO:0007669"/>
    <property type="project" value="InterPro"/>
</dbReference>
<gene>
    <name evidence="6" type="ordered locus">DaAHT2_0921</name>
</gene>
<dbReference type="InterPro" id="IPR015854">
    <property type="entry name" value="ABC_transpr_LolD-like"/>
</dbReference>
<dbReference type="InterPro" id="IPR027417">
    <property type="entry name" value="P-loop_NTPase"/>
</dbReference>
<dbReference type="Proteomes" id="UP000001508">
    <property type="component" value="Chromosome"/>
</dbReference>